<reference evidence="1 2" key="1">
    <citation type="journal article" date="2015" name="Genome Biol.">
        <title>Comparative genomics of Steinernema reveals deeply conserved gene regulatory networks.</title>
        <authorList>
            <person name="Dillman A.R."/>
            <person name="Macchietto M."/>
            <person name="Porter C.F."/>
            <person name="Rogers A."/>
            <person name="Williams B."/>
            <person name="Antoshechkin I."/>
            <person name="Lee M.M."/>
            <person name="Goodwin Z."/>
            <person name="Lu X."/>
            <person name="Lewis E.E."/>
            <person name="Goodrich-Blair H."/>
            <person name="Stock S.P."/>
            <person name="Adams B.J."/>
            <person name="Sternberg P.W."/>
            <person name="Mortazavi A."/>
        </authorList>
    </citation>
    <scope>NUCLEOTIDE SEQUENCE [LARGE SCALE GENOMIC DNA]</scope>
    <source>
        <strain evidence="1 2">ALL</strain>
    </source>
</reference>
<name>A0A4U5MVJ1_STECR</name>
<protein>
    <submittedName>
        <fullName evidence="1">Uncharacterized protein</fullName>
    </submittedName>
</protein>
<dbReference type="Proteomes" id="UP000298663">
    <property type="component" value="Unassembled WGS sequence"/>
</dbReference>
<organism evidence="1 2">
    <name type="scientific">Steinernema carpocapsae</name>
    <name type="common">Entomopathogenic nematode</name>
    <dbReference type="NCBI Taxonomy" id="34508"/>
    <lineage>
        <taxon>Eukaryota</taxon>
        <taxon>Metazoa</taxon>
        <taxon>Ecdysozoa</taxon>
        <taxon>Nematoda</taxon>
        <taxon>Chromadorea</taxon>
        <taxon>Rhabditida</taxon>
        <taxon>Tylenchina</taxon>
        <taxon>Panagrolaimomorpha</taxon>
        <taxon>Strongyloidoidea</taxon>
        <taxon>Steinernematidae</taxon>
        <taxon>Steinernema</taxon>
    </lineage>
</organism>
<proteinExistence type="predicted"/>
<keyword evidence="2" id="KW-1185">Reference proteome</keyword>
<gene>
    <name evidence="1" type="ORF">L596_021114</name>
</gene>
<evidence type="ECO:0000313" key="1">
    <source>
        <dbReference type="EMBL" id="TKR73859.1"/>
    </source>
</evidence>
<evidence type="ECO:0000313" key="2">
    <source>
        <dbReference type="Proteomes" id="UP000298663"/>
    </source>
</evidence>
<sequence length="75" mass="8756">MGDTFALGRKAKVWTEERMQWPFRFLVGLEKINGLVWIGQRRGFLGKYRSFLGKYRPSSQPFAINVFNMQIGSLK</sequence>
<reference evidence="1 2" key="2">
    <citation type="journal article" date="2019" name="G3 (Bethesda)">
        <title>Hybrid Assembly of the Genome of the Entomopathogenic Nematode Steinernema carpocapsae Identifies the X-Chromosome.</title>
        <authorList>
            <person name="Serra L."/>
            <person name="Macchietto M."/>
            <person name="Macias-Munoz A."/>
            <person name="McGill C.J."/>
            <person name="Rodriguez I.M."/>
            <person name="Rodriguez B."/>
            <person name="Murad R."/>
            <person name="Mortazavi A."/>
        </authorList>
    </citation>
    <scope>NUCLEOTIDE SEQUENCE [LARGE SCALE GENOMIC DNA]</scope>
    <source>
        <strain evidence="1 2">ALL</strain>
    </source>
</reference>
<dbReference type="AlphaFoldDB" id="A0A4U5MVJ1"/>
<dbReference type="EMBL" id="AZBU02000006">
    <property type="protein sequence ID" value="TKR73859.1"/>
    <property type="molecule type" value="Genomic_DNA"/>
</dbReference>
<comment type="caution">
    <text evidence="1">The sequence shown here is derived from an EMBL/GenBank/DDBJ whole genome shotgun (WGS) entry which is preliminary data.</text>
</comment>
<accession>A0A4U5MVJ1</accession>